<proteinExistence type="predicted"/>
<sequence>MCCVCVCVCVFGLFVSVLVSDYEYMQLIFTAKSSAILKSRYVFLKHKNALYANALLNCVFTSTNDVVYLGQLFINKVLWGEYNSTVGKYVGFTEKGRQIAEEVNKNPSFLKQEKKNLEKCKTHVPVAMEILSKAVEPSVRLRAFDATDSKHPRMLVCSVYNFYPKQINVRWLRNGKEVTSDVTSTEELPNGNWLYQMHSYLEMTPRAGEKIACMVEHASFQKPKLYEWGKRVTESVRYCCGDSRVLLGIVSWLPDFFAT</sequence>
<dbReference type="AlphaFoldDB" id="A0A3Q3FK98"/>
<dbReference type="InterPro" id="IPR014745">
    <property type="entry name" value="MHC_II_a/b_N"/>
</dbReference>
<protein>
    <submittedName>
        <fullName evidence="7">HLA class II histocompatibility antigen, DQ beta 2 chain-like</fullName>
    </submittedName>
</protein>
<accession>A0A3Q3FK98</accession>
<dbReference type="InterPro" id="IPR003597">
    <property type="entry name" value="Ig_C1-set"/>
</dbReference>
<keyword evidence="2" id="KW-0812">Transmembrane</keyword>
<dbReference type="STRING" id="56723.ENSLBEP00000020846"/>
<dbReference type="InterPro" id="IPR011162">
    <property type="entry name" value="MHC_I/II-like_Ag-recog"/>
</dbReference>
<dbReference type="PANTHER" id="PTHR19944:SF99">
    <property type="entry name" value="HLA CLASS II HISTOCOMPATIBILITY ANTIGEN, DRB1 BETA CHAIN"/>
    <property type="match status" value="1"/>
</dbReference>
<dbReference type="Gene3D" id="2.60.40.10">
    <property type="entry name" value="Immunoglobulins"/>
    <property type="match status" value="1"/>
</dbReference>
<dbReference type="SUPFAM" id="SSF48726">
    <property type="entry name" value="Immunoglobulin"/>
    <property type="match status" value="1"/>
</dbReference>
<evidence type="ECO:0000313" key="8">
    <source>
        <dbReference type="Proteomes" id="UP000261660"/>
    </source>
</evidence>
<dbReference type="Proteomes" id="UP000261660">
    <property type="component" value="Unplaced"/>
</dbReference>
<evidence type="ECO:0000256" key="1">
    <source>
        <dbReference type="ARBA" id="ARBA00004479"/>
    </source>
</evidence>
<dbReference type="PANTHER" id="PTHR19944">
    <property type="entry name" value="MHC CLASS II-RELATED"/>
    <property type="match status" value="1"/>
</dbReference>
<dbReference type="Ensembl" id="ENSLBET00000021974.1">
    <property type="protein sequence ID" value="ENSLBEP00000020846.1"/>
    <property type="gene ID" value="ENSLBEG00000015905.1"/>
</dbReference>
<dbReference type="InterPro" id="IPR036179">
    <property type="entry name" value="Ig-like_dom_sf"/>
</dbReference>
<evidence type="ECO:0000256" key="5">
    <source>
        <dbReference type="ARBA" id="ARBA00023180"/>
    </source>
</evidence>
<dbReference type="InterPro" id="IPR050160">
    <property type="entry name" value="MHC/Immunoglobulin"/>
</dbReference>
<keyword evidence="3" id="KW-0472">Membrane</keyword>
<reference evidence="7" key="2">
    <citation type="submission" date="2025-09" db="UniProtKB">
        <authorList>
            <consortium name="Ensembl"/>
        </authorList>
    </citation>
    <scope>IDENTIFICATION</scope>
</reference>
<dbReference type="PROSITE" id="PS50835">
    <property type="entry name" value="IG_LIKE"/>
    <property type="match status" value="1"/>
</dbReference>
<reference evidence="7" key="1">
    <citation type="submission" date="2025-08" db="UniProtKB">
        <authorList>
            <consortium name="Ensembl"/>
        </authorList>
    </citation>
    <scope>IDENTIFICATION</scope>
</reference>
<dbReference type="SUPFAM" id="SSF54452">
    <property type="entry name" value="MHC antigen-recognition domain"/>
    <property type="match status" value="1"/>
</dbReference>
<dbReference type="SMART" id="SM00407">
    <property type="entry name" value="IGc1"/>
    <property type="match status" value="1"/>
</dbReference>
<dbReference type="SMART" id="SM00921">
    <property type="entry name" value="MHC_II_beta"/>
    <property type="match status" value="1"/>
</dbReference>
<name>A0A3Q3FK98_9LABR</name>
<dbReference type="InParanoid" id="A0A3Q3FK98"/>
<evidence type="ECO:0000259" key="6">
    <source>
        <dbReference type="PROSITE" id="PS50835"/>
    </source>
</evidence>
<dbReference type="GO" id="GO:0019882">
    <property type="term" value="P:antigen processing and presentation"/>
    <property type="evidence" value="ECO:0007669"/>
    <property type="project" value="InterPro"/>
</dbReference>
<keyword evidence="4" id="KW-1015">Disulfide bond</keyword>
<dbReference type="Pfam" id="PF07654">
    <property type="entry name" value="C1-set"/>
    <property type="match status" value="1"/>
</dbReference>
<dbReference type="GO" id="GO:0006955">
    <property type="term" value="P:immune response"/>
    <property type="evidence" value="ECO:0007669"/>
    <property type="project" value="InterPro"/>
</dbReference>
<evidence type="ECO:0000256" key="3">
    <source>
        <dbReference type="ARBA" id="ARBA00022989"/>
    </source>
</evidence>
<dbReference type="InterPro" id="IPR007110">
    <property type="entry name" value="Ig-like_dom"/>
</dbReference>
<evidence type="ECO:0000256" key="4">
    <source>
        <dbReference type="ARBA" id="ARBA00023157"/>
    </source>
</evidence>
<dbReference type="GO" id="GO:0042613">
    <property type="term" value="C:MHC class II protein complex"/>
    <property type="evidence" value="ECO:0007669"/>
    <property type="project" value="InterPro"/>
</dbReference>
<keyword evidence="3" id="KW-1133">Transmembrane helix</keyword>
<organism evidence="7 8">
    <name type="scientific">Labrus bergylta</name>
    <name type="common">ballan wrasse</name>
    <dbReference type="NCBI Taxonomy" id="56723"/>
    <lineage>
        <taxon>Eukaryota</taxon>
        <taxon>Metazoa</taxon>
        <taxon>Chordata</taxon>
        <taxon>Craniata</taxon>
        <taxon>Vertebrata</taxon>
        <taxon>Euteleostomi</taxon>
        <taxon>Actinopterygii</taxon>
        <taxon>Neopterygii</taxon>
        <taxon>Teleostei</taxon>
        <taxon>Neoteleostei</taxon>
        <taxon>Acanthomorphata</taxon>
        <taxon>Eupercaria</taxon>
        <taxon>Labriformes</taxon>
        <taxon>Labridae</taxon>
        <taxon>Labrus</taxon>
    </lineage>
</organism>
<feature type="domain" description="Ig-like" evidence="6">
    <location>
        <begin position="137"/>
        <end position="219"/>
    </location>
</feature>
<keyword evidence="8" id="KW-1185">Reference proteome</keyword>
<dbReference type="Gene3D" id="3.10.320.10">
    <property type="entry name" value="Class II Histocompatibility Antigen, M Beta Chain, Chain B, domain 1"/>
    <property type="match status" value="1"/>
</dbReference>
<dbReference type="InterPro" id="IPR013783">
    <property type="entry name" value="Ig-like_fold"/>
</dbReference>
<comment type="subcellular location">
    <subcellularLocation>
        <location evidence="1">Membrane</location>
        <topology evidence="1">Single-pass type I membrane protein</topology>
    </subcellularLocation>
</comment>
<dbReference type="GeneTree" id="ENSGT00950000183127"/>
<dbReference type="Pfam" id="PF00969">
    <property type="entry name" value="MHC_II_beta"/>
    <property type="match status" value="1"/>
</dbReference>
<evidence type="ECO:0000313" key="7">
    <source>
        <dbReference type="Ensembl" id="ENSLBEP00000020846.1"/>
    </source>
</evidence>
<dbReference type="InterPro" id="IPR000353">
    <property type="entry name" value="MHC_II_b_N"/>
</dbReference>
<keyword evidence="5" id="KW-0325">Glycoprotein</keyword>
<evidence type="ECO:0000256" key="2">
    <source>
        <dbReference type="ARBA" id="ARBA00022692"/>
    </source>
</evidence>